<dbReference type="PIRSF" id="PIRSF006603">
    <property type="entry name" value="DinF"/>
    <property type="match status" value="1"/>
</dbReference>
<evidence type="ECO:0000256" key="1">
    <source>
        <dbReference type="ARBA" id="ARBA00004651"/>
    </source>
</evidence>
<dbReference type="GO" id="GO:0005886">
    <property type="term" value="C:plasma membrane"/>
    <property type="evidence" value="ECO:0007669"/>
    <property type="project" value="UniProtKB-SubCell"/>
</dbReference>
<evidence type="ECO:0000256" key="2">
    <source>
        <dbReference type="ARBA" id="ARBA00008417"/>
    </source>
</evidence>
<evidence type="ECO:0000256" key="6">
    <source>
        <dbReference type="ARBA" id="ARBA00022475"/>
    </source>
</evidence>
<evidence type="ECO:0000256" key="7">
    <source>
        <dbReference type="ARBA" id="ARBA00022692"/>
    </source>
</evidence>
<keyword evidence="5" id="KW-0050">Antiport</keyword>
<evidence type="ECO:0000313" key="15">
    <source>
        <dbReference type="Proteomes" id="UP000030661"/>
    </source>
</evidence>
<dbReference type="InterPro" id="IPR048279">
    <property type="entry name" value="MdtK-like"/>
</dbReference>
<dbReference type="AlphaFoldDB" id="A0A081C665"/>
<keyword evidence="15" id="KW-1185">Reference proteome</keyword>
<organism evidence="14">
    <name type="scientific">Vecturithrix granuli</name>
    <dbReference type="NCBI Taxonomy" id="1499967"/>
    <lineage>
        <taxon>Bacteria</taxon>
        <taxon>Candidatus Moduliflexota</taxon>
        <taxon>Candidatus Vecturitrichia</taxon>
        <taxon>Candidatus Vecturitrichales</taxon>
        <taxon>Candidatus Vecturitrichaceae</taxon>
        <taxon>Candidatus Vecturithrix</taxon>
    </lineage>
</organism>
<accession>A0A081C665</accession>
<evidence type="ECO:0000256" key="8">
    <source>
        <dbReference type="ARBA" id="ARBA00022989"/>
    </source>
</evidence>
<evidence type="ECO:0000256" key="11">
    <source>
        <dbReference type="ARBA" id="ARBA00023251"/>
    </source>
</evidence>
<keyword evidence="7 13" id="KW-0812">Transmembrane</keyword>
<dbReference type="GO" id="GO:0046677">
    <property type="term" value="P:response to antibiotic"/>
    <property type="evidence" value="ECO:0007669"/>
    <property type="project" value="UniProtKB-KW"/>
</dbReference>
<evidence type="ECO:0000256" key="5">
    <source>
        <dbReference type="ARBA" id="ARBA00022449"/>
    </source>
</evidence>
<keyword evidence="8 13" id="KW-1133">Transmembrane helix</keyword>
<name>A0A081C665_VECG1</name>
<dbReference type="Pfam" id="PF01554">
    <property type="entry name" value="MatE"/>
    <property type="match status" value="2"/>
</dbReference>
<dbReference type="InterPro" id="IPR045070">
    <property type="entry name" value="MATE_MepA-like"/>
</dbReference>
<keyword evidence="4" id="KW-0813">Transport</keyword>
<feature type="transmembrane region" description="Helical" evidence="13">
    <location>
        <begin position="284"/>
        <end position="305"/>
    </location>
</feature>
<dbReference type="InterPro" id="IPR002528">
    <property type="entry name" value="MATE_fam"/>
</dbReference>
<feature type="transmembrane region" description="Helical" evidence="13">
    <location>
        <begin position="317"/>
        <end position="338"/>
    </location>
</feature>
<feature type="transmembrane region" description="Helical" evidence="13">
    <location>
        <begin position="358"/>
        <end position="377"/>
    </location>
</feature>
<feature type="transmembrane region" description="Helical" evidence="13">
    <location>
        <begin position="418"/>
        <end position="441"/>
    </location>
</feature>
<dbReference type="GO" id="GO:0015297">
    <property type="term" value="F:antiporter activity"/>
    <property type="evidence" value="ECO:0007669"/>
    <property type="project" value="UniProtKB-KW"/>
</dbReference>
<keyword evidence="10 13" id="KW-0472">Membrane</keyword>
<feature type="transmembrane region" description="Helical" evidence="13">
    <location>
        <begin position="137"/>
        <end position="156"/>
    </location>
</feature>
<dbReference type="PANTHER" id="PTHR43298">
    <property type="entry name" value="MULTIDRUG RESISTANCE PROTEIN NORM-RELATED"/>
    <property type="match status" value="1"/>
</dbReference>
<feature type="transmembrane region" description="Helical" evidence="13">
    <location>
        <begin position="194"/>
        <end position="213"/>
    </location>
</feature>
<comment type="subcellular location">
    <subcellularLocation>
        <location evidence="1">Cell membrane</location>
        <topology evidence="1">Multi-pass membrane protein</topology>
    </subcellularLocation>
</comment>
<dbReference type="GO" id="GO:0042910">
    <property type="term" value="F:xenobiotic transmembrane transporter activity"/>
    <property type="evidence" value="ECO:0007669"/>
    <property type="project" value="InterPro"/>
</dbReference>
<dbReference type="CDD" id="cd13143">
    <property type="entry name" value="MATE_MepA_like"/>
    <property type="match status" value="1"/>
</dbReference>
<proteinExistence type="inferred from homology"/>
<dbReference type="NCBIfam" id="TIGR00797">
    <property type="entry name" value="matE"/>
    <property type="match status" value="1"/>
</dbReference>
<evidence type="ECO:0000313" key="14">
    <source>
        <dbReference type="EMBL" id="GAK60070.1"/>
    </source>
</evidence>
<dbReference type="EMBL" id="DF820471">
    <property type="protein sequence ID" value="GAK60070.1"/>
    <property type="molecule type" value="Genomic_DNA"/>
</dbReference>
<evidence type="ECO:0000256" key="3">
    <source>
        <dbReference type="ARBA" id="ARBA00022106"/>
    </source>
</evidence>
<keyword evidence="9" id="KW-0406">Ion transport</keyword>
<feature type="transmembrane region" description="Helical" evidence="13">
    <location>
        <begin position="389"/>
        <end position="412"/>
    </location>
</feature>
<feature type="transmembrane region" description="Helical" evidence="13">
    <location>
        <begin position="168"/>
        <end position="188"/>
    </location>
</feature>
<evidence type="ECO:0000256" key="9">
    <source>
        <dbReference type="ARBA" id="ARBA00023065"/>
    </source>
</evidence>
<dbReference type="Proteomes" id="UP000030661">
    <property type="component" value="Unassembled WGS sequence"/>
</dbReference>
<feature type="transmembrane region" description="Helical" evidence="13">
    <location>
        <begin position="96"/>
        <end position="117"/>
    </location>
</feature>
<feature type="transmembrane region" description="Helical" evidence="13">
    <location>
        <begin position="12"/>
        <end position="35"/>
    </location>
</feature>
<gene>
    <name evidence="14" type="ORF">U27_07058</name>
</gene>
<keyword evidence="6" id="KW-1003">Cell membrane</keyword>
<sequence>MNQKKLHILADMPVQQAILHLAIPTMLGMVVQIFYNITDTFFVGKLNDPNQVAAVAIIMPIFMMLMALSGIFGNGGASYLSRLLGQKDYETAQQTLATAWFSCVILGITVTILGLWGMPTILALSGASEQTGPFAAAYLRIILIGSVIIMVNFCAGQLLRAEGAAKEAMFGMVIGTVTNIVLDPVFIFGLRQGVAGAAIATVIANAIAFAYYLSYYIRRKSLIPLAWKSVRCRWALYKEITKVGIPASVNQLLMSSSHILVNNIAASYGDIVVAAMGIDMRIFTIPIMLSIGLAVGSQPLIGYSYGAKNLSRLKASVKLAAAMATSIVTIFTVLFALFPKQLIRIFIQDPAVISTGTTILYAMLIGLPFIGFQMVMMNTFQAMGKGLPALLVSLSRQGIIFVPAILLLNTFFGFSGFIYAQAVADVLTVLFSATLFLRLIAEVERRAAHPFVSQKVALCSDEGAY</sequence>
<reference evidence="14" key="1">
    <citation type="journal article" date="2015" name="PeerJ">
        <title>First genomic representation of candidate bacterial phylum KSB3 points to enhanced environmental sensing as a trigger of wastewater bulking.</title>
        <authorList>
            <person name="Sekiguchi Y."/>
            <person name="Ohashi A."/>
            <person name="Parks D.H."/>
            <person name="Yamauchi T."/>
            <person name="Tyson G.W."/>
            <person name="Hugenholtz P."/>
        </authorList>
    </citation>
    <scope>NUCLEOTIDE SEQUENCE [LARGE SCALE GENOMIC DNA]</scope>
</reference>
<evidence type="ECO:0000256" key="13">
    <source>
        <dbReference type="SAM" id="Phobius"/>
    </source>
</evidence>
<protein>
    <recommendedName>
        <fullName evidence="3">Multidrug export protein MepA</fullName>
    </recommendedName>
    <alternativeName>
        <fullName evidence="12">Multidrug-efflux transporter</fullName>
    </alternativeName>
</protein>
<dbReference type="eggNOG" id="COG0534">
    <property type="taxonomic scope" value="Bacteria"/>
</dbReference>
<evidence type="ECO:0000256" key="12">
    <source>
        <dbReference type="ARBA" id="ARBA00031636"/>
    </source>
</evidence>
<dbReference type="HOGENOM" id="CLU_012893_0_1_0"/>
<keyword evidence="11" id="KW-0046">Antibiotic resistance</keyword>
<dbReference type="GO" id="GO:0006811">
    <property type="term" value="P:monoatomic ion transport"/>
    <property type="evidence" value="ECO:0007669"/>
    <property type="project" value="UniProtKB-KW"/>
</dbReference>
<feature type="transmembrane region" description="Helical" evidence="13">
    <location>
        <begin position="259"/>
        <end position="278"/>
    </location>
</feature>
<evidence type="ECO:0000256" key="10">
    <source>
        <dbReference type="ARBA" id="ARBA00023136"/>
    </source>
</evidence>
<dbReference type="InterPro" id="IPR050222">
    <property type="entry name" value="MATE_MdtK"/>
</dbReference>
<evidence type="ECO:0000256" key="4">
    <source>
        <dbReference type="ARBA" id="ARBA00022448"/>
    </source>
</evidence>
<comment type="similarity">
    <text evidence="2">Belongs to the multi antimicrobial extrusion (MATE) (TC 2.A.66.1) family. MepA subfamily.</text>
</comment>
<feature type="transmembrane region" description="Helical" evidence="13">
    <location>
        <begin position="55"/>
        <end position="75"/>
    </location>
</feature>
<dbReference type="STRING" id="1499967.U27_07058"/>
<dbReference type="PANTHER" id="PTHR43298:SF2">
    <property type="entry name" value="FMN_FAD EXPORTER YEEO-RELATED"/>
    <property type="match status" value="1"/>
</dbReference>